<dbReference type="SUPFAM" id="SSF55347">
    <property type="entry name" value="Glyceraldehyde-3-phosphate dehydrogenase-like, C-terminal domain"/>
    <property type="match status" value="1"/>
</dbReference>
<dbReference type="PANTHER" id="PTHR43818">
    <property type="entry name" value="BCDNA.GH03377"/>
    <property type="match status" value="1"/>
</dbReference>
<feature type="domain" description="Gfo/Idh/MocA-like oxidoreductase N-terminal" evidence="2">
    <location>
        <begin position="10"/>
        <end position="121"/>
    </location>
</feature>
<dbReference type="EMBL" id="SNAA01000012">
    <property type="protein sequence ID" value="TDL78252.1"/>
    <property type="molecule type" value="Genomic_DNA"/>
</dbReference>
<dbReference type="GO" id="GO:0000166">
    <property type="term" value="F:nucleotide binding"/>
    <property type="evidence" value="ECO:0007669"/>
    <property type="project" value="InterPro"/>
</dbReference>
<sequence length="298" mass="31306">MTGADTRPAMGLIGTGPWAETVHAPAIAAHPGLRLAGVWGRDRGKAETLAAQLAVPVFDNAEALFAACDMVALAVSPAAQAVIAPAAARAGCHLLLEKPLAPTAAEGRIVADAIREAGVRAVSFHTLTFLPALVARLGALRDGGDVVAARYDYRSDALVTGPFASSAWRQTRAGALFDIGPHALSMLEPLLGRVTGIACRTLRHARAELRLTHEGGALSEVAIDLATAPDGARLRVDRRDRPPEWIRPEVDTAAAYGRALDALLVRHPDETGARIETALRYVTLLERAIDAAPGEDSL</sequence>
<dbReference type="Gene3D" id="3.40.50.720">
    <property type="entry name" value="NAD(P)-binding Rossmann-like Domain"/>
    <property type="match status" value="1"/>
</dbReference>
<evidence type="ECO:0000313" key="4">
    <source>
        <dbReference type="Proteomes" id="UP000295701"/>
    </source>
</evidence>
<proteinExistence type="predicted"/>
<dbReference type="InterPro" id="IPR036291">
    <property type="entry name" value="NAD(P)-bd_dom_sf"/>
</dbReference>
<dbReference type="SUPFAM" id="SSF51735">
    <property type="entry name" value="NAD(P)-binding Rossmann-fold domains"/>
    <property type="match status" value="1"/>
</dbReference>
<dbReference type="Gene3D" id="3.30.360.10">
    <property type="entry name" value="Dihydrodipicolinate Reductase, domain 2"/>
    <property type="match status" value="1"/>
</dbReference>
<accession>A0A4R6A673</accession>
<evidence type="ECO:0000313" key="3">
    <source>
        <dbReference type="EMBL" id="TDL78252.1"/>
    </source>
</evidence>
<dbReference type="InterPro" id="IPR000683">
    <property type="entry name" value="Gfo/Idh/MocA-like_OxRdtase_N"/>
</dbReference>
<dbReference type="InterPro" id="IPR050463">
    <property type="entry name" value="Gfo/Idh/MocA_oxidrdct_glycsds"/>
</dbReference>
<organism evidence="3 4">
    <name type="scientific">Palleronia sediminis</name>
    <dbReference type="NCBI Taxonomy" id="2547833"/>
    <lineage>
        <taxon>Bacteria</taxon>
        <taxon>Pseudomonadati</taxon>
        <taxon>Pseudomonadota</taxon>
        <taxon>Alphaproteobacteria</taxon>
        <taxon>Rhodobacterales</taxon>
        <taxon>Roseobacteraceae</taxon>
        <taxon>Palleronia</taxon>
    </lineage>
</organism>
<comment type="caution">
    <text evidence="3">The sequence shown here is derived from an EMBL/GenBank/DDBJ whole genome shotgun (WGS) entry which is preliminary data.</text>
</comment>
<name>A0A4R6A673_9RHOB</name>
<evidence type="ECO:0000259" key="2">
    <source>
        <dbReference type="Pfam" id="PF01408"/>
    </source>
</evidence>
<keyword evidence="1" id="KW-0560">Oxidoreductase</keyword>
<gene>
    <name evidence="3" type="ORF">E2L08_11130</name>
</gene>
<evidence type="ECO:0000256" key="1">
    <source>
        <dbReference type="ARBA" id="ARBA00023002"/>
    </source>
</evidence>
<dbReference type="PANTHER" id="PTHR43818:SF11">
    <property type="entry name" value="BCDNA.GH03377"/>
    <property type="match status" value="1"/>
</dbReference>
<dbReference type="GO" id="GO:0016491">
    <property type="term" value="F:oxidoreductase activity"/>
    <property type="evidence" value="ECO:0007669"/>
    <property type="project" value="UniProtKB-KW"/>
</dbReference>
<dbReference type="OrthoDB" id="7798185at2"/>
<reference evidence="3 4" key="1">
    <citation type="submission" date="2019-03" db="EMBL/GenBank/DDBJ databases">
        <title>Primorskyibacter sp. SS33 isolated from sediments.</title>
        <authorList>
            <person name="Xunke S."/>
        </authorList>
    </citation>
    <scope>NUCLEOTIDE SEQUENCE [LARGE SCALE GENOMIC DNA]</scope>
    <source>
        <strain evidence="3 4">SS33</strain>
    </source>
</reference>
<dbReference type="Pfam" id="PF01408">
    <property type="entry name" value="GFO_IDH_MocA"/>
    <property type="match status" value="1"/>
</dbReference>
<dbReference type="RefSeq" id="WP_133397162.1">
    <property type="nucleotide sequence ID" value="NZ_SNAA01000012.1"/>
</dbReference>
<dbReference type="Proteomes" id="UP000295701">
    <property type="component" value="Unassembled WGS sequence"/>
</dbReference>
<keyword evidence="4" id="KW-1185">Reference proteome</keyword>
<dbReference type="AlphaFoldDB" id="A0A4R6A673"/>
<protein>
    <submittedName>
        <fullName evidence="3">Gfo/Idh/MocA family oxidoreductase</fullName>
    </submittedName>
</protein>